<dbReference type="PROSITE" id="PS50865">
    <property type="entry name" value="ZF_MYND_2"/>
    <property type="match status" value="1"/>
</dbReference>
<accession>A0A1A6H0E7</accession>
<dbReference type="Gene3D" id="6.10.140.2220">
    <property type="match status" value="1"/>
</dbReference>
<dbReference type="PANTHER" id="PTHR13244:SF7">
    <property type="entry name" value="ZINC FINGER MYND DOMAIN-CONTAINING PROTEIN 10"/>
    <property type="match status" value="1"/>
</dbReference>
<comment type="subunit">
    <text evidence="14">Interacts (via C-terminus) with DNAAF11 (via CS domain); this interaction stabilizes DNAAF11 at the protein level. Interacts (via C-terminus) with DNAL1; this interaction stabilizes DNAL1 at the protein level. Interacts with DNAAF4, HSPA8, IQUB, RUVBL2 and DYNTL5.</text>
</comment>
<evidence type="ECO:0000313" key="17">
    <source>
        <dbReference type="EMBL" id="OBS71310.1"/>
    </source>
</evidence>
<evidence type="ECO:0000256" key="14">
    <source>
        <dbReference type="ARBA" id="ARBA00063619"/>
    </source>
</evidence>
<comment type="subcellular location">
    <subcellularLocation>
        <location evidence="1">Apical cell membrane</location>
    </subcellularLocation>
    <subcellularLocation>
        <location evidence="2">Cytoplasm</location>
        <location evidence="2">Cytoskeleton</location>
        <location evidence="2">Microtubule organizing center</location>
        <location evidence="2">Centrosome</location>
        <location evidence="2">Centriolar satellite</location>
    </subcellularLocation>
    <subcellularLocation>
        <location evidence="12">Dynein axonemal particle</location>
    </subcellularLocation>
</comment>
<dbReference type="GO" id="GO:0036158">
    <property type="term" value="P:outer dynein arm assembly"/>
    <property type="evidence" value="ECO:0007669"/>
    <property type="project" value="TreeGrafter"/>
</dbReference>
<evidence type="ECO:0000256" key="15">
    <source>
        <dbReference type="PROSITE-ProRule" id="PRU00134"/>
    </source>
</evidence>
<dbReference type="OrthoDB" id="432970at2759"/>
<gene>
    <name evidence="17" type="ORF">A6R68_00143</name>
</gene>
<dbReference type="PANTHER" id="PTHR13244">
    <property type="entry name" value="ZINC FINGER MYND DOMAIN CONTAINING PROTEIN 10"/>
    <property type="match status" value="1"/>
</dbReference>
<evidence type="ECO:0000256" key="5">
    <source>
        <dbReference type="ARBA" id="ARBA00022475"/>
    </source>
</evidence>
<evidence type="ECO:0000259" key="16">
    <source>
        <dbReference type="PROSITE" id="PS50865"/>
    </source>
</evidence>
<dbReference type="GO" id="GO:0008270">
    <property type="term" value="F:zinc ion binding"/>
    <property type="evidence" value="ECO:0007669"/>
    <property type="project" value="UniProtKB-KW"/>
</dbReference>
<dbReference type="GO" id="GO:0120293">
    <property type="term" value="C:dynein axonemal particle"/>
    <property type="evidence" value="ECO:0007669"/>
    <property type="project" value="UniProtKB-SubCell"/>
</dbReference>
<dbReference type="STRING" id="56216.A0A1A6H0E7"/>
<feature type="domain" description="MYND-type" evidence="16">
    <location>
        <begin position="398"/>
        <end position="434"/>
    </location>
</feature>
<keyword evidence="18" id="KW-1185">Reference proteome</keyword>
<keyword evidence="7" id="KW-0479">Metal-binding</keyword>
<proteinExistence type="inferred from homology"/>
<keyword evidence="6" id="KW-0963">Cytoplasm</keyword>
<keyword evidence="5" id="KW-1003">Cell membrane</keyword>
<dbReference type="AlphaFoldDB" id="A0A1A6H0E7"/>
<dbReference type="GO" id="GO:0036159">
    <property type="term" value="P:inner dynein arm assembly"/>
    <property type="evidence" value="ECO:0007669"/>
    <property type="project" value="TreeGrafter"/>
</dbReference>
<evidence type="ECO:0000313" key="18">
    <source>
        <dbReference type="Proteomes" id="UP000092124"/>
    </source>
</evidence>
<comment type="caution">
    <text evidence="17">The sequence shown here is derived from an EMBL/GenBank/DDBJ whole genome shotgun (WGS) entry which is preliminary data.</text>
</comment>
<evidence type="ECO:0000256" key="1">
    <source>
        <dbReference type="ARBA" id="ARBA00004221"/>
    </source>
</evidence>
<evidence type="ECO:0000256" key="6">
    <source>
        <dbReference type="ARBA" id="ARBA00022490"/>
    </source>
</evidence>
<evidence type="ECO:0000256" key="10">
    <source>
        <dbReference type="ARBA" id="ARBA00023136"/>
    </source>
</evidence>
<evidence type="ECO:0000256" key="9">
    <source>
        <dbReference type="ARBA" id="ARBA00022833"/>
    </source>
</evidence>
<reference evidence="17 18" key="1">
    <citation type="submission" date="2016-06" db="EMBL/GenBank/DDBJ databases">
        <title>The Draft Genome Sequence and Annotation of the Desert Woodrat Neotoma lepida.</title>
        <authorList>
            <person name="Campbell M."/>
            <person name="Oakeson K.F."/>
            <person name="Yandell M."/>
            <person name="Halpert J.R."/>
            <person name="Dearing D."/>
        </authorList>
    </citation>
    <scope>NUCLEOTIDE SEQUENCE [LARGE SCALE GENOMIC DNA]</scope>
    <source>
        <strain evidence="17">417</strain>
        <tissue evidence="17">Liver</tissue>
    </source>
</reference>
<evidence type="ECO:0000256" key="7">
    <source>
        <dbReference type="ARBA" id="ARBA00022723"/>
    </source>
</evidence>
<dbReference type="GO" id="GO:0044458">
    <property type="term" value="P:motile cilium assembly"/>
    <property type="evidence" value="ECO:0007669"/>
    <property type="project" value="TreeGrafter"/>
</dbReference>
<name>A0A1A6H0E7_NEOLE</name>
<dbReference type="Proteomes" id="UP000092124">
    <property type="component" value="Unassembled WGS sequence"/>
</dbReference>
<dbReference type="GO" id="GO:0016324">
    <property type="term" value="C:apical plasma membrane"/>
    <property type="evidence" value="ECO:0007669"/>
    <property type="project" value="UniProtKB-SubCell"/>
</dbReference>
<comment type="similarity">
    <text evidence="3">Belongs to the ZMYND10 family.</text>
</comment>
<keyword evidence="9" id="KW-0862">Zinc</keyword>
<dbReference type="FunFam" id="6.10.140.2220:FF:000009">
    <property type="entry name" value="Zinc finger MYND domain-containing protein 10"/>
    <property type="match status" value="1"/>
</dbReference>
<dbReference type="PROSITE" id="PS01360">
    <property type="entry name" value="ZF_MYND_1"/>
    <property type="match status" value="1"/>
</dbReference>
<dbReference type="InterPro" id="IPR002893">
    <property type="entry name" value="Znf_MYND"/>
</dbReference>
<keyword evidence="11" id="KW-0206">Cytoskeleton</keyword>
<evidence type="ECO:0000256" key="11">
    <source>
        <dbReference type="ARBA" id="ARBA00023212"/>
    </source>
</evidence>
<keyword evidence="8 15" id="KW-0863">Zinc-finger</keyword>
<dbReference type="EMBL" id="LZPO01058615">
    <property type="protein sequence ID" value="OBS71310.1"/>
    <property type="molecule type" value="Genomic_DNA"/>
</dbReference>
<evidence type="ECO:0000256" key="12">
    <source>
        <dbReference type="ARBA" id="ARBA00024190"/>
    </source>
</evidence>
<evidence type="ECO:0000256" key="8">
    <source>
        <dbReference type="ARBA" id="ARBA00022771"/>
    </source>
</evidence>
<evidence type="ECO:0000256" key="3">
    <source>
        <dbReference type="ARBA" id="ARBA00005373"/>
    </source>
</evidence>
<comment type="function">
    <text evidence="13">Plays a role in axonemal structure organization and motility. Involved in axonemal pre-assembly of inner and outer dynein arms (IDA and ODA, respectively) for proper axoneme building for cilia motility. May act by indirectly regulating transcription of dynein proteins.</text>
</comment>
<evidence type="ECO:0000256" key="13">
    <source>
        <dbReference type="ARBA" id="ARBA00045527"/>
    </source>
</evidence>
<organism evidence="17 18">
    <name type="scientific">Neotoma lepida</name>
    <name type="common">Desert woodrat</name>
    <dbReference type="NCBI Taxonomy" id="56216"/>
    <lineage>
        <taxon>Eukaryota</taxon>
        <taxon>Metazoa</taxon>
        <taxon>Chordata</taxon>
        <taxon>Craniata</taxon>
        <taxon>Vertebrata</taxon>
        <taxon>Euteleostomi</taxon>
        <taxon>Mammalia</taxon>
        <taxon>Eutheria</taxon>
        <taxon>Euarchontoglires</taxon>
        <taxon>Glires</taxon>
        <taxon>Rodentia</taxon>
        <taxon>Myomorpha</taxon>
        <taxon>Muroidea</taxon>
        <taxon>Cricetidae</taxon>
        <taxon>Neotominae</taxon>
        <taxon>Neotoma</taxon>
    </lineage>
</organism>
<evidence type="ECO:0000256" key="4">
    <source>
        <dbReference type="ARBA" id="ARBA00016317"/>
    </source>
</evidence>
<keyword evidence="10" id="KW-0472">Membrane</keyword>
<evidence type="ECO:0000256" key="2">
    <source>
        <dbReference type="ARBA" id="ARBA00004607"/>
    </source>
</evidence>
<dbReference type="GO" id="GO:0034451">
    <property type="term" value="C:centriolar satellite"/>
    <property type="evidence" value="ECO:0007669"/>
    <property type="project" value="UniProtKB-SubCell"/>
</dbReference>
<sequence length="444" mass="51071">MGDLELLLPGEADVLVRGLRSFQLREMGSEGWNKQHENLEKLNMQAILDATVSQGEPIQELLVTHGKIPTLVEELIAVEMWKQKVFPVLCRLEDFKPHNTFPIYMVVHHEASIINLLETVFFHKVKHYSCQEATSLGQNLEVCESADDKVLDLVDYCHRKLILLVARTGCGDPSEEERFQDSTPMQELQKQAEMMEFEISLKALSVLRYITDCVDSLSLSTLNRMLSTHNLPCLLVELLEHSPWSRREGGKLQQFENGHWQTVAPSEQQRLNKLDGQVWISLYNLLLSPEAQARYCLTSFVKGQLLKLPNLADLKGFLAHLALVETQPPKKDLVLEQIPEIWDRLERENKGKWQAIAKHQLQHVFNPSDQDLRLQAQRWAETYRLDVLEAIAPERPRCAYCNAEASKRCSRCQNVWYCCRECQVKHWEKHGKTCVLAAQGDRAK</sequence>
<dbReference type="SUPFAM" id="SSF144232">
    <property type="entry name" value="HIT/MYND zinc finger-like"/>
    <property type="match status" value="1"/>
</dbReference>
<dbReference type="InterPro" id="IPR052298">
    <property type="entry name" value="ZMYND10"/>
</dbReference>
<protein>
    <recommendedName>
        <fullName evidence="4">Zinc finger MYND domain-containing protein 10</fullName>
    </recommendedName>
</protein>
<dbReference type="Pfam" id="PF01753">
    <property type="entry name" value="zf-MYND"/>
    <property type="match status" value="1"/>
</dbReference>